<dbReference type="Proteomes" id="UP000290191">
    <property type="component" value="Unassembled WGS sequence"/>
</dbReference>
<dbReference type="RefSeq" id="WP_129081323.1">
    <property type="nucleotide sequence ID" value="NZ_CP041070.1"/>
</dbReference>
<keyword evidence="3" id="KW-1185">Reference proteome</keyword>
<proteinExistence type="predicted"/>
<dbReference type="EMBL" id="PDKO01000002">
    <property type="protein sequence ID" value="RXJ63964.1"/>
    <property type="molecule type" value="Genomic_DNA"/>
</dbReference>
<evidence type="ECO:0000313" key="2">
    <source>
        <dbReference type="EMBL" id="RXJ63964.1"/>
    </source>
</evidence>
<name>A0A4Q0Y420_9BACT</name>
<protein>
    <submittedName>
        <fullName evidence="2">Uncharacterized protein</fullName>
    </submittedName>
</protein>
<dbReference type="STRING" id="877500.GCA_000935065_03034"/>
<dbReference type="AlphaFoldDB" id="A0A4Q0Y420"/>
<sequence length="103" mass="11564">MEVGTFQAVEDSNNTSSLYKGSDSQNGVFEAQMIQHSVAALPIPEPKEVEGVDLTKKDLPKVMIKEEYNEDTYEELQQIRQRSIDMLNSGTIMKAVLNQEENA</sequence>
<feature type="compositionally biased region" description="Polar residues" evidence="1">
    <location>
        <begin position="10"/>
        <end position="22"/>
    </location>
</feature>
<comment type="caution">
    <text evidence="2">The sequence shown here is derived from an EMBL/GenBank/DDBJ whole genome shotgun (WGS) entry which is preliminary data.</text>
</comment>
<gene>
    <name evidence="2" type="ORF">CRV06_03205</name>
</gene>
<feature type="region of interest" description="Disordered" evidence="1">
    <location>
        <begin position="1"/>
        <end position="22"/>
    </location>
</feature>
<evidence type="ECO:0000256" key="1">
    <source>
        <dbReference type="SAM" id="MobiDB-lite"/>
    </source>
</evidence>
<accession>A0A4Q0Y420</accession>
<reference evidence="2 3" key="1">
    <citation type="submission" date="2017-10" db="EMBL/GenBank/DDBJ databases">
        <title>Genomics of the genus Arcobacter.</title>
        <authorList>
            <person name="Perez-Cataluna A."/>
            <person name="Figueras M.J."/>
        </authorList>
    </citation>
    <scope>NUCLEOTIDE SEQUENCE [LARGE SCALE GENOMIC DNA]</scope>
    <source>
        <strain evidence="2 3">DSM 24636</strain>
    </source>
</reference>
<evidence type="ECO:0000313" key="3">
    <source>
        <dbReference type="Proteomes" id="UP000290191"/>
    </source>
</evidence>
<organism evidence="2 3">
    <name type="scientific">Halarcobacter anaerophilus</name>
    <dbReference type="NCBI Taxonomy" id="877500"/>
    <lineage>
        <taxon>Bacteria</taxon>
        <taxon>Pseudomonadati</taxon>
        <taxon>Campylobacterota</taxon>
        <taxon>Epsilonproteobacteria</taxon>
        <taxon>Campylobacterales</taxon>
        <taxon>Arcobacteraceae</taxon>
        <taxon>Halarcobacter</taxon>
    </lineage>
</organism>